<keyword evidence="5 7" id="KW-0472">Membrane</keyword>
<evidence type="ECO:0000313" key="8">
    <source>
        <dbReference type="EMBL" id="KZT28458.1"/>
    </source>
</evidence>
<accession>A0A165UNP3</accession>
<dbReference type="Pfam" id="PF00230">
    <property type="entry name" value="MIP"/>
    <property type="match status" value="1"/>
</dbReference>
<dbReference type="PRINTS" id="PR00783">
    <property type="entry name" value="MINTRINSICP"/>
</dbReference>
<dbReference type="PANTHER" id="PTHR19139:SF199">
    <property type="entry name" value="MIP17260P"/>
    <property type="match status" value="1"/>
</dbReference>
<feature type="transmembrane region" description="Helical" evidence="7">
    <location>
        <begin position="89"/>
        <end position="106"/>
    </location>
</feature>
<feature type="transmembrane region" description="Helical" evidence="7">
    <location>
        <begin position="39"/>
        <end position="58"/>
    </location>
</feature>
<protein>
    <submittedName>
        <fullName evidence="8">Aquaporin-like protein</fullName>
    </submittedName>
</protein>
<dbReference type="InterPro" id="IPR023271">
    <property type="entry name" value="Aquaporin-like"/>
</dbReference>
<comment type="similarity">
    <text evidence="2 6">Belongs to the MIP/aquaporin (TC 1.A.8) family.</text>
</comment>
<reference evidence="8 9" key="1">
    <citation type="journal article" date="2016" name="Mol. Biol. Evol.">
        <title>Comparative Genomics of Early-Diverging Mushroom-Forming Fungi Provides Insights into the Origins of Lignocellulose Decay Capabilities.</title>
        <authorList>
            <person name="Nagy L.G."/>
            <person name="Riley R."/>
            <person name="Tritt A."/>
            <person name="Adam C."/>
            <person name="Daum C."/>
            <person name="Floudas D."/>
            <person name="Sun H."/>
            <person name="Yadav J.S."/>
            <person name="Pangilinan J."/>
            <person name="Larsson K.H."/>
            <person name="Matsuura K."/>
            <person name="Barry K."/>
            <person name="Labutti K."/>
            <person name="Kuo R."/>
            <person name="Ohm R.A."/>
            <person name="Bhattacharya S.S."/>
            <person name="Shirouzu T."/>
            <person name="Yoshinaga Y."/>
            <person name="Martin F.M."/>
            <person name="Grigoriev I.V."/>
            <person name="Hibbett D.S."/>
        </authorList>
    </citation>
    <scope>NUCLEOTIDE SEQUENCE [LARGE SCALE GENOMIC DNA]</scope>
    <source>
        <strain evidence="8 9">HHB14362 ss-1</strain>
    </source>
</reference>
<dbReference type="GO" id="GO:0005886">
    <property type="term" value="C:plasma membrane"/>
    <property type="evidence" value="ECO:0007669"/>
    <property type="project" value="TreeGrafter"/>
</dbReference>
<keyword evidence="3 6" id="KW-0812">Transmembrane</keyword>
<dbReference type="Proteomes" id="UP000076761">
    <property type="component" value="Unassembled WGS sequence"/>
</dbReference>
<organism evidence="8 9">
    <name type="scientific">Neolentinus lepideus HHB14362 ss-1</name>
    <dbReference type="NCBI Taxonomy" id="1314782"/>
    <lineage>
        <taxon>Eukaryota</taxon>
        <taxon>Fungi</taxon>
        <taxon>Dikarya</taxon>
        <taxon>Basidiomycota</taxon>
        <taxon>Agaricomycotina</taxon>
        <taxon>Agaricomycetes</taxon>
        <taxon>Gloeophyllales</taxon>
        <taxon>Gloeophyllaceae</taxon>
        <taxon>Neolentinus</taxon>
    </lineage>
</organism>
<dbReference type="SUPFAM" id="SSF81338">
    <property type="entry name" value="Aquaporin-like"/>
    <property type="match status" value="1"/>
</dbReference>
<keyword evidence="6" id="KW-0813">Transport</keyword>
<evidence type="ECO:0000256" key="2">
    <source>
        <dbReference type="ARBA" id="ARBA00006175"/>
    </source>
</evidence>
<keyword evidence="4 7" id="KW-1133">Transmembrane helix</keyword>
<evidence type="ECO:0000313" key="9">
    <source>
        <dbReference type="Proteomes" id="UP000076761"/>
    </source>
</evidence>
<feature type="non-terminal residue" evidence="8">
    <location>
        <position position="1"/>
    </location>
</feature>
<dbReference type="OrthoDB" id="3222at2759"/>
<evidence type="ECO:0000256" key="4">
    <source>
        <dbReference type="ARBA" id="ARBA00022989"/>
    </source>
</evidence>
<dbReference type="InterPro" id="IPR034294">
    <property type="entry name" value="Aquaporin_transptr"/>
</dbReference>
<feature type="transmembrane region" description="Helical" evidence="7">
    <location>
        <begin position="64"/>
        <end position="82"/>
    </location>
</feature>
<gene>
    <name evidence="8" type="ORF">NEOLEDRAFT_1058507</name>
</gene>
<dbReference type="Gene3D" id="1.20.1080.10">
    <property type="entry name" value="Glycerol uptake facilitator protein"/>
    <property type="match status" value="1"/>
</dbReference>
<evidence type="ECO:0000256" key="5">
    <source>
        <dbReference type="ARBA" id="ARBA00023136"/>
    </source>
</evidence>
<dbReference type="AlphaFoldDB" id="A0A165UNP3"/>
<dbReference type="STRING" id="1314782.A0A165UNP3"/>
<keyword evidence="9" id="KW-1185">Reference proteome</keyword>
<proteinExistence type="inferred from homology"/>
<dbReference type="InParanoid" id="A0A165UNP3"/>
<feature type="transmembrane region" description="Helical" evidence="7">
    <location>
        <begin position="6"/>
        <end position="27"/>
    </location>
</feature>
<feature type="transmembrane region" description="Helical" evidence="7">
    <location>
        <begin position="126"/>
        <end position="145"/>
    </location>
</feature>
<dbReference type="InterPro" id="IPR000425">
    <property type="entry name" value="MIP"/>
</dbReference>
<sequence length="165" mass="17818">IHEDCSAAFIEFIGTTFFLLGFCGIQALMGDTSSNVEHVLHIALCIEFSLIIIVWLFYRVTGSLFSPNVSLTLLLVGVISPVRFAPYCIAQLAGAIAVSVLVLVLTPGPLSATTCLQTGVNKAQCIFIEEFITSGLVLAVLMLAAKYQVTPFAPVSRYEIYSHLT</sequence>
<evidence type="ECO:0000256" key="7">
    <source>
        <dbReference type="SAM" id="Phobius"/>
    </source>
</evidence>
<name>A0A165UNP3_9AGAM</name>
<comment type="subcellular location">
    <subcellularLocation>
        <location evidence="1">Membrane</location>
        <topology evidence="1">Multi-pass membrane protein</topology>
    </subcellularLocation>
</comment>
<evidence type="ECO:0000256" key="6">
    <source>
        <dbReference type="RuleBase" id="RU000477"/>
    </source>
</evidence>
<evidence type="ECO:0000256" key="1">
    <source>
        <dbReference type="ARBA" id="ARBA00004141"/>
    </source>
</evidence>
<dbReference type="PANTHER" id="PTHR19139">
    <property type="entry name" value="AQUAPORIN TRANSPORTER"/>
    <property type="match status" value="1"/>
</dbReference>
<dbReference type="GO" id="GO:0015250">
    <property type="term" value="F:water channel activity"/>
    <property type="evidence" value="ECO:0007669"/>
    <property type="project" value="TreeGrafter"/>
</dbReference>
<evidence type="ECO:0000256" key="3">
    <source>
        <dbReference type="ARBA" id="ARBA00022692"/>
    </source>
</evidence>
<dbReference type="EMBL" id="KV425557">
    <property type="protein sequence ID" value="KZT28458.1"/>
    <property type="molecule type" value="Genomic_DNA"/>
</dbReference>